<protein>
    <recommendedName>
        <fullName evidence="9">Alpha/beta hydrolase fold-3 domain-containing protein</fullName>
    </recommendedName>
</protein>
<dbReference type="GO" id="GO:0005640">
    <property type="term" value="C:nuclear outer membrane"/>
    <property type="evidence" value="ECO:0007669"/>
    <property type="project" value="UniProtKB-SubCell"/>
</dbReference>
<dbReference type="InterPro" id="IPR008547">
    <property type="entry name" value="DUF829_TMEM53"/>
</dbReference>
<dbReference type="Pfam" id="PF05705">
    <property type="entry name" value="DUF829"/>
    <property type="match status" value="1"/>
</dbReference>
<dbReference type="EMBL" id="LFJN01000044">
    <property type="protein sequence ID" value="KPI35101.1"/>
    <property type="molecule type" value="Genomic_DNA"/>
</dbReference>
<evidence type="ECO:0000256" key="5">
    <source>
        <dbReference type="ARBA" id="ARBA00023242"/>
    </source>
</evidence>
<keyword evidence="8" id="KW-1185">Reference proteome</keyword>
<evidence type="ECO:0000313" key="7">
    <source>
        <dbReference type="EMBL" id="KPI35101.1"/>
    </source>
</evidence>
<keyword evidence="4" id="KW-0472">Membrane</keyword>
<dbReference type="GeneID" id="28733114"/>
<dbReference type="InterPro" id="IPR029058">
    <property type="entry name" value="AB_hydrolase_fold"/>
</dbReference>
<name>A0A0N0NHV1_9EURO</name>
<evidence type="ECO:0000256" key="6">
    <source>
        <dbReference type="ARBA" id="ARBA00034303"/>
    </source>
</evidence>
<keyword evidence="2" id="KW-0812">Transmembrane</keyword>
<comment type="caution">
    <text evidence="7">The sequence shown here is derived from an EMBL/GenBank/DDBJ whole genome shotgun (WGS) entry which is preliminary data.</text>
</comment>
<comment type="similarity">
    <text evidence="1">Belongs to the TMEM53 family.</text>
</comment>
<dbReference type="OrthoDB" id="77878at2759"/>
<dbReference type="SUPFAM" id="SSF53474">
    <property type="entry name" value="alpha/beta-Hydrolases"/>
    <property type="match status" value="1"/>
</dbReference>
<evidence type="ECO:0000256" key="3">
    <source>
        <dbReference type="ARBA" id="ARBA00022989"/>
    </source>
</evidence>
<sequence>MAVPVMVDFDLADRPHKRKIPATMELPRQTADGNVEIATTQLPVDPLEGFVKIRDKVHLYTPTETTASAPNDPGFIIICSWAFARPRHISKYLKGYQGVYPNSQILLVQQEIDNMLFRRDAAQRPMFDPAAKAIHEYVESVADRTPRILLQTYSNGGSHGAVQLAECYKNLFGQDLPISAIVMDSTPGKPHYNETISALQTSLPKSWFSYLVGSAMIHAAISSTIVIDRLGIAELATYKLYRVLNDPEGAFLKSHIPRTYIHSQKDVMILSRDVEAHAEFARALMAEKGASGEMVTVEEFIDTPHVFHMASDPERYWSIIRSTWAKAQH</sequence>
<accession>A0A0N0NHV1</accession>
<evidence type="ECO:0000313" key="8">
    <source>
        <dbReference type="Proteomes" id="UP000038010"/>
    </source>
</evidence>
<dbReference type="PANTHER" id="PTHR12265">
    <property type="entry name" value="TRANSMEMBRANE PROTEIN 53"/>
    <property type="match status" value="1"/>
</dbReference>
<evidence type="ECO:0008006" key="9">
    <source>
        <dbReference type="Google" id="ProtNLM"/>
    </source>
</evidence>
<evidence type="ECO:0000256" key="2">
    <source>
        <dbReference type="ARBA" id="ARBA00022692"/>
    </source>
</evidence>
<keyword evidence="3" id="KW-1133">Transmembrane helix</keyword>
<evidence type="ECO:0000256" key="4">
    <source>
        <dbReference type="ARBA" id="ARBA00023136"/>
    </source>
</evidence>
<reference evidence="7 8" key="1">
    <citation type="submission" date="2015-06" db="EMBL/GenBank/DDBJ databases">
        <title>Draft genome of the ant-associated black yeast Phialophora attae CBS 131958.</title>
        <authorList>
            <person name="Moreno L.F."/>
            <person name="Stielow B.J."/>
            <person name="de Hoog S."/>
            <person name="Vicente V.A."/>
            <person name="Weiss V.A."/>
            <person name="de Vries M."/>
            <person name="Cruz L.M."/>
            <person name="Souza E.M."/>
        </authorList>
    </citation>
    <scope>NUCLEOTIDE SEQUENCE [LARGE SCALE GENOMIC DNA]</scope>
    <source>
        <strain evidence="7 8">CBS 131958</strain>
    </source>
</reference>
<dbReference type="AlphaFoldDB" id="A0A0N0NHV1"/>
<dbReference type="RefSeq" id="XP_017995064.1">
    <property type="nucleotide sequence ID" value="XM_018141234.1"/>
</dbReference>
<organism evidence="7 8">
    <name type="scientific">Cyphellophora attinorum</name>
    <dbReference type="NCBI Taxonomy" id="1664694"/>
    <lineage>
        <taxon>Eukaryota</taxon>
        <taxon>Fungi</taxon>
        <taxon>Dikarya</taxon>
        <taxon>Ascomycota</taxon>
        <taxon>Pezizomycotina</taxon>
        <taxon>Eurotiomycetes</taxon>
        <taxon>Chaetothyriomycetidae</taxon>
        <taxon>Chaetothyriales</taxon>
        <taxon>Cyphellophoraceae</taxon>
        <taxon>Cyphellophora</taxon>
    </lineage>
</organism>
<dbReference type="VEuPathDB" id="FungiDB:AB675_1352"/>
<dbReference type="PANTHER" id="PTHR12265:SF30">
    <property type="entry name" value="TRANSMEMBRANE PROTEIN 53"/>
    <property type="match status" value="1"/>
</dbReference>
<evidence type="ECO:0000256" key="1">
    <source>
        <dbReference type="ARBA" id="ARBA00007387"/>
    </source>
</evidence>
<gene>
    <name evidence="7" type="ORF">AB675_1352</name>
</gene>
<dbReference type="Proteomes" id="UP000038010">
    <property type="component" value="Unassembled WGS sequence"/>
</dbReference>
<keyword evidence="5" id="KW-0539">Nucleus</keyword>
<proteinExistence type="inferred from homology"/>
<comment type="subcellular location">
    <subcellularLocation>
        <location evidence="6">Nucleus outer membrane</location>
        <topology evidence="6">Single-pass membrane protein</topology>
    </subcellularLocation>
</comment>